<evidence type="ECO:0000313" key="2">
    <source>
        <dbReference type="Proteomes" id="UP000814140"/>
    </source>
</evidence>
<name>A0ACB8T1P6_9AGAM</name>
<reference evidence="1" key="2">
    <citation type="journal article" date="2022" name="New Phytol.">
        <title>Evolutionary transition to the ectomycorrhizal habit in the genomes of a hyperdiverse lineage of mushroom-forming fungi.</title>
        <authorList>
            <person name="Looney B."/>
            <person name="Miyauchi S."/>
            <person name="Morin E."/>
            <person name="Drula E."/>
            <person name="Courty P.E."/>
            <person name="Kohler A."/>
            <person name="Kuo A."/>
            <person name="LaButti K."/>
            <person name="Pangilinan J."/>
            <person name="Lipzen A."/>
            <person name="Riley R."/>
            <person name="Andreopoulos W."/>
            <person name="He G."/>
            <person name="Johnson J."/>
            <person name="Nolan M."/>
            <person name="Tritt A."/>
            <person name="Barry K.W."/>
            <person name="Grigoriev I.V."/>
            <person name="Nagy L.G."/>
            <person name="Hibbett D."/>
            <person name="Henrissat B."/>
            <person name="Matheny P.B."/>
            <person name="Labbe J."/>
            <person name="Martin F.M."/>
        </authorList>
    </citation>
    <scope>NUCLEOTIDE SEQUENCE</scope>
    <source>
        <strain evidence="1">HHB10654</strain>
    </source>
</reference>
<organism evidence="1 2">
    <name type="scientific">Artomyces pyxidatus</name>
    <dbReference type="NCBI Taxonomy" id="48021"/>
    <lineage>
        <taxon>Eukaryota</taxon>
        <taxon>Fungi</taxon>
        <taxon>Dikarya</taxon>
        <taxon>Basidiomycota</taxon>
        <taxon>Agaricomycotina</taxon>
        <taxon>Agaricomycetes</taxon>
        <taxon>Russulales</taxon>
        <taxon>Auriscalpiaceae</taxon>
        <taxon>Artomyces</taxon>
    </lineage>
</organism>
<dbReference type="Proteomes" id="UP000814140">
    <property type="component" value="Unassembled WGS sequence"/>
</dbReference>
<keyword evidence="2" id="KW-1185">Reference proteome</keyword>
<reference evidence="1" key="1">
    <citation type="submission" date="2021-03" db="EMBL/GenBank/DDBJ databases">
        <authorList>
            <consortium name="DOE Joint Genome Institute"/>
            <person name="Ahrendt S."/>
            <person name="Looney B.P."/>
            <person name="Miyauchi S."/>
            <person name="Morin E."/>
            <person name="Drula E."/>
            <person name="Courty P.E."/>
            <person name="Chicoki N."/>
            <person name="Fauchery L."/>
            <person name="Kohler A."/>
            <person name="Kuo A."/>
            <person name="Labutti K."/>
            <person name="Pangilinan J."/>
            <person name="Lipzen A."/>
            <person name="Riley R."/>
            <person name="Andreopoulos W."/>
            <person name="He G."/>
            <person name="Johnson J."/>
            <person name="Barry K.W."/>
            <person name="Grigoriev I.V."/>
            <person name="Nagy L."/>
            <person name="Hibbett D."/>
            <person name="Henrissat B."/>
            <person name="Matheny P.B."/>
            <person name="Labbe J."/>
            <person name="Martin F."/>
        </authorList>
    </citation>
    <scope>NUCLEOTIDE SEQUENCE</scope>
    <source>
        <strain evidence="1">HHB10654</strain>
    </source>
</reference>
<dbReference type="EMBL" id="MU277206">
    <property type="protein sequence ID" value="KAI0062698.1"/>
    <property type="molecule type" value="Genomic_DNA"/>
</dbReference>
<accession>A0ACB8T1P6</accession>
<proteinExistence type="predicted"/>
<evidence type="ECO:0000313" key="1">
    <source>
        <dbReference type="EMBL" id="KAI0062698.1"/>
    </source>
</evidence>
<gene>
    <name evidence="1" type="ORF">BV25DRAFT_597421</name>
</gene>
<comment type="caution">
    <text evidence="1">The sequence shown here is derived from an EMBL/GenBank/DDBJ whole genome shotgun (WGS) entry which is preliminary data.</text>
</comment>
<protein>
    <submittedName>
        <fullName evidence="1">Uncharacterized protein</fullName>
    </submittedName>
</protein>
<sequence length="329" mass="36830">MVNWNDPVTLTRDYAAVVKLLHVSGGLYIWEFFLNLDFDWEIVRGRRQYRWSFPLYIGCRFSAVLAIITLFIGFDSSSEIDCQLWVVFVFLLAYMSTILASALIVLRVVAIWNKNIPAVVLAVATWLVAVVFYVRSVVLTRAEWDEEIGSCAVLNTAESKDNIIATLVSDIVLLLLMFFGLLRWPNAGMVHGIWRLLYTQGILWIVIVTLAEVPPVAFIFLNLNAAFNLMFQVPELIIMTIGATRIYRSLADYSSVNDLQADTRFTTRPGGSTGSALVAHSGTEVFFMQPITNGASFLSQDKGIGSDVRRPLSPKLNVSYEGPDRKVTV</sequence>